<dbReference type="Gramene" id="KMS94846">
    <property type="protein sequence ID" value="KMS94846"/>
    <property type="gene ID" value="BVRB_014750"/>
</dbReference>
<evidence type="ECO:0000313" key="1">
    <source>
        <dbReference type="EMBL" id="KMS94846.1"/>
    </source>
</evidence>
<proteinExistence type="predicted"/>
<gene>
    <name evidence="1" type="ORF">BVRB_014750</name>
</gene>
<dbReference type="EMBL" id="KQ090769">
    <property type="protein sequence ID" value="KMS94846.1"/>
    <property type="molecule type" value="Genomic_DNA"/>
</dbReference>
<sequence>MKKRKRKRSLGIDDLNALKHLHLDVNQISELPERTSGVPPISVERRRSSVHNWGRQTPFLNHNSWLYCVLGCNGLEEMF</sequence>
<reference evidence="1 2" key="1">
    <citation type="journal article" date="2014" name="Nature">
        <title>The genome of the recently domesticated crop plant sugar beet (Beta vulgaris).</title>
        <authorList>
            <person name="Dohm J.C."/>
            <person name="Minoche A.E."/>
            <person name="Holtgrawe D."/>
            <person name="Capella-Gutierrez S."/>
            <person name="Zakrzewski F."/>
            <person name="Tafer H."/>
            <person name="Rupp O."/>
            <person name="Sorensen T.R."/>
            <person name="Stracke R."/>
            <person name="Reinhardt R."/>
            <person name="Goesmann A."/>
            <person name="Kraft T."/>
            <person name="Schulz B."/>
            <person name="Stadler P.F."/>
            <person name="Schmidt T."/>
            <person name="Gabaldon T."/>
            <person name="Lehrach H."/>
            <person name="Weisshaar B."/>
            <person name="Himmelbauer H."/>
        </authorList>
    </citation>
    <scope>NUCLEOTIDE SEQUENCE [LARGE SCALE GENOMIC DNA]</scope>
    <source>
        <tissue evidence="1">Taproot</tissue>
    </source>
</reference>
<organism evidence="1 2">
    <name type="scientific">Beta vulgaris subsp. vulgaris</name>
    <name type="common">Beet</name>
    <dbReference type="NCBI Taxonomy" id="3555"/>
    <lineage>
        <taxon>Eukaryota</taxon>
        <taxon>Viridiplantae</taxon>
        <taxon>Streptophyta</taxon>
        <taxon>Embryophyta</taxon>
        <taxon>Tracheophyta</taxon>
        <taxon>Spermatophyta</taxon>
        <taxon>Magnoliopsida</taxon>
        <taxon>eudicotyledons</taxon>
        <taxon>Gunneridae</taxon>
        <taxon>Pentapetalae</taxon>
        <taxon>Caryophyllales</taxon>
        <taxon>Chenopodiaceae</taxon>
        <taxon>Betoideae</taxon>
        <taxon>Beta</taxon>
    </lineage>
</organism>
<name>A0A0J8B1H4_BETVV</name>
<dbReference type="Proteomes" id="UP000035740">
    <property type="component" value="Unassembled WGS sequence"/>
</dbReference>
<evidence type="ECO:0000313" key="2">
    <source>
        <dbReference type="Proteomes" id="UP000035740"/>
    </source>
</evidence>
<dbReference type="AlphaFoldDB" id="A0A0J8B1H4"/>
<keyword evidence="2" id="KW-1185">Reference proteome</keyword>
<protein>
    <submittedName>
        <fullName evidence="1">Uncharacterized protein</fullName>
    </submittedName>
</protein>
<accession>A0A0J8B1H4</accession>